<dbReference type="SMART" id="SM00382">
    <property type="entry name" value="AAA"/>
    <property type="match status" value="2"/>
</dbReference>
<dbReference type="Gene3D" id="1.20.1560.10">
    <property type="entry name" value="ABC transporter type 1, transmembrane domain"/>
    <property type="match status" value="1"/>
</dbReference>
<dbReference type="InterPro" id="IPR036640">
    <property type="entry name" value="ABC1_TM_sf"/>
</dbReference>
<evidence type="ECO:0000256" key="10">
    <source>
        <dbReference type="ARBA" id="ARBA00023136"/>
    </source>
</evidence>
<dbReference type="CDD" id="cd18578">
    <property type="entry name" value="ABC_6TM_Pgp_ABCB1_D2_like"/>
    <property type="match status" value="1"/>
</dbReference>
<feature type="domain" description="ABC transmembrane type-1" evidence="15">
    <location>
        <begin position="631"/>
        <end position="918"/>
    </location>
</feature>
<keyword evidence="6" id="KW-0677">Repeat</keyword>
<dbReference type="Pfam" id="PF00005">
    <property type="entry name" value="ABC_tran"/>
    <property type="match status" value="2"/>
</dbReference>
<evidence type="ECO:0000256" key="7">
    <source>
        <dbReference type="ARBA" id="ARBA00022741"/>
    </source>
</evidence>
<dbReference type="SUPFAM" id="SSF90123">
    <property type="entry name" value="ABC transporter transmembrane region"/>
    <property type="match status" value="2"/>
</dbReference>
<feature type="transmembrane region" description="Helical" evidence="13">
    <location>
        <begin position="672"/>
        <end position="690"/>
    </location>
</feature>
<name>A0AAP0FUY2_9ASPA</name>
<keyword evidence="5 13" id="KW-0812">Transmembrane</keyword>
<dbReference type="GO" id="GO:0016887">
    <property type="term" value="F:ATP hydrolysis activity"/>
    <property type="evidence" value="ECO:0007669"/>
    <property type="project" value="InterPro"/>
</dbReference>
<dbReference type="InterPro" id="IPR017871">
    <property type="entry name" value="ABC_transporter-like_CS"/>
</dbReference>
<feature type="transmembrane region" description="Helical" evidence="13">
    <location>
        <begin position="49"/>
        <end position="68"/>
    </location>
</feature>
<evidence type="ECO:0000256" key="3">
    <source>
        <dbReference type="ARBA" id="ARBA00007577"/>
    </source>
</evidence>
<sequence length="1200" mass="129245">MSLGFIGAVGDGFSLPLLLTIMGKTVNNIGNGPSSPGFMHAIDQNSLRLVYLAIGILVVSFFEGYCWTRTGERQASSMRARYLKAVLRQDVGFFDLKFASTNEVITSVSSDSLVIQDVLSEKVPNFIMNFSTFFGSYIAGFILLWRLTAVTLPTVVLLLIPGLIYGKVLLGLARKIQIEYDKAGVVAEQAFSSIRTVYAFTAERRTMAGFSAALENSVRLGLQQGFAKGLALGSNGITFSIWAFMLWYSSRLVMYHGAEGGTVFAVGACIIMGGLAFGASLSNVKYFGEAMAAAERIAKVIERRPPIDSESGEGEEMGRVEGTVEFRRVRFAYPARQETEVLKGFNLRVEAGKTVALVGGSGSGKSTAIALLQRFYDPAGGEIELDGVDIRRLRLKWLRAQMGLVSQEPALFATTIKENILFGNEVATAEEVVAAAITANAHGFISQLPLGYDTQVEERGVQMSGGQKQRLAIARAIVRSPKILLLDEATNALDFKSEHIVQEALDAAAVGRTTIVIAHRLSTIRNADSIAFVQSGQVAEFGSHDELLGDTGGHYAALFRTQQSQPPPLDDQHAPAGASGRLSRSMSRRLSASSSARSAEEERVGADHAKPPVPSLRRLLMMNAPEWRRAAVGCASAALFGGVQPAYSYALGSVIMVFFIKDHGELKEKTRAYALTFVGLTIFSVAVNVLQHYNLGVMGEYLTRRVRERMMSKMLTFEIGWFDQEENSTGALCSRLAKDATLVRSLVGDRMSLLIQALSAVTVACVMGLVIAWRLAVVMIATQPITILCFYAQRVLLTAMSKKAINAQSDSSKLAAEAVGNLRTVTAFSSQDRILRLFHLAQSGPRRQSIKLSWVAGAGLGCSKFLNTCIWALGFWYGGVLVHQRHITSKALLETFMIIASTGRVIADAGSMTTDLAKGAESVASVFSILDRITSIDPDDPDGHRAETISGAVELRGVDFAYPSRPDSPVLCNFSLSIESGRSTALVGSSGSGKSTVIGLIERFYDPLRGVVRIDGRDIRSYNLRSLRRHVALVGQEPTLIASTLRDNITYGVDEASDAEVEAAATAANAGEFIGGLKDGYGTLCGERGVQLSGGQKQRVAIARAILRNPAILLLDEATSALDGQSEKVVQAALERVMVGRTSVVVAHRLNTIRNCDVIAVLHNGVLVEKGSHASLMLMGPSGAYYGLVSLQQGRQPKAH</sequence>
<dbReference type="PANTHER" id="PTHR45136:SF2">
    <property type="entry name" value="ABC TRANSPORTER DOMAIN-CONTAINING PROTEIN"/>
    <property type="match status" value="1"/>
</dbReference>
<feature type="region of interest" description="Disordered" evidence="12">
    <location>
        <begin position="563"/>
        <end position="610"/>
    </location>
</feature>
<feature type="transmembrane region" description="Helical" evidence="13">
    <location>
        <begin position="630"/>
        <end position="660"/>
    </location>
</feature>
<evidence type="ECO:0000256" key="9">
    <source>
        <dbReference type="ARBA" id="ARBA00022989"/>
    </source>
</evidence>
<dbReference type="CDD" id="cd03249">
    <property type="entry name" value="ABC_MTABC3_MDL1_MDL2"/>
    <property type="match status" value="2"/>
</dbReference>
<evidence type="ECO:0000256" key="11">
    <source>
        <dbReference type="ARBA" id="ARBA00023180"/>
    </source>
</evidence>
<dbReference type="SUPFAM" id="SSF52540">
    <property type="entry name" value="P-loop containing nucleoside triphosphate hydrolases"/>
    <property type="match status" value="2"/>
</dbReference>
<dbReference type="PANTHER" id="PTHR45136">
    <property type="entry name" value="ABC TRANSPORTER DOMAIN-CONTAINING PROTEIN"/>
    <property type="match status" value="1"/>
</dbReference>
<feature type="domain" description="ABC transporter" evidence="14">
    <location>
        <begin position="324"/>
        <end position="560"/>
    </location>
</feature>
<feature type="transmembrane region" description="Helical" evidence="13">
    <location>
        <begin position="753"/>
        <end position="773"/>
    </location>
</feature>
<dbReference type="FunFam" id="1.20.1560.10:FF:000126">
    <property type="entry name" value="Putative ABC transporter B family member 8"/>
    <property type="match status" value="1"/>
</dbReference>
<feature type="transmembrane region" description="Helical" evidence="13">
    <location>
        <begin position="126"/>
        <end position="145"/>
    </location>
</feature>
<proteinExistence type="inferred from homology"/>
<dbReference type="GO" id="GO:0005524">
    <property type="term" value="F:ATP binding"/>
    <property type="evidence" value="ECO:0007669"/>
    <property type="project" value="UniProtKB-KW"/>
</dbReference>
<dbReference type="PROSITE" id="PS50929">
    <property type="entry name" value="ABC_TM1F"/>
    <property type="match status" value="2"/>
</dbReference>
<dbReference type="AlphaFoldDB" id="A0AAP0FUY2"/>
<feature type="compositionally biased region" description="Low complexity" evidence="12">
    <location>
        <begin position="576"/>
        <end position="597"/>
    </location>
</feature>
<dbReference type="CDD" id="cd18577">
    <property type="entry name" value="ABC_6TM_Pgp_ABCB1_D1_like"/>
    <property type="match status" value="1"/>
</dbReference>
<comment type="similarity">
    <text evidence="3">Belongs to the ABC transporter superfamily. ABCB family. Multidrug resistance exporter (TC 3.A.1.201) subfamily.</text>
</comment>
<evidence type="ECO:0000259" key="15">
    <source>
        <dbReference type="PROSITE" id="PS50929"/>
    </source>
</evidence>
<comment type="subcellular location">
    <subcellularLocation>
        <location evidence="2">Cell membrane</location>
    </subcellularLocation>
    <subcellularLocation>
        <location evidence="1">Endomembrane system</location>
        <topology evidence="1">Multi-pass membrane protein</topology>
    </subcellularLocation>
</comment>
<dbReference type="Gene3D" id="3.40.50.300">
    <property type="entry name" value="P-loop containing nucleotide triphosphate hydrolases"/>
    <property type="match status" value="2"/>
</dbReference>
<dbReference type="Pfam" id="PF00664">
    <property type="entry name" value="ABC_membrane"/>
    <property type="match status" value="2"/>
</dbReference>
<dbReference type="FunFam" id="3.40.50.300:FF:000205">
    <property type="entry name" value="ABC transporter B family member 4"/>
    <property type="match status" value="2"/>
</dbReference>
<protein>
    <submittedName>
        <fullName evidence="16">Multidrug resistance protein</fullName>
    </submittedName>
</protein>
<keyword evidence="10 13" id="KW-0472">Membrane</keyword>
<dbReference type="FunFam" id="1.20.1560.10:FF:000029">
    <property type="entry name" value="ABC transporter B family member 1"/>
    <property type="match status" value="1"/>
</dbReference>
<evidence type="ECO:0000259" key="14">
    <source>
        <dbReference type="PROSITE" id="PS50893"/>
    </source>
</evidence>
<dbReference type="PROSITE" id="PS00211">
    <property type="entry name" value="ABC_TRANSPORTER_1"/>
    <property type="match status" value="2"/>
</dbReference>
<keyword evidence="11" id="KW-0325">Glycoprotein</keyword>
<evidence type="ECO:0000313" key="17">
    <source>
        <dbReference type="Proteomes" id="UP001418222"/>
    </source>
</evidence>
<keyword evidence="4" id="KW-0813">Transport</keyword>
<keyword evidence="7" id="KW-0547">Nucleotide-binding</keyword>
<evidence type="ECO:0000256" key="1">
    <source>
        <dbReference type="ARBA" id="ARBA00004127"/>
    </source>
</evidence>
<comment type="caution">
    <text evidence="16">The sequence shown here is derived from an EMBL/GenBank/DDBJ whole genome shotgun (WGS) entry which is preliminary data.</text>
</comment>
<organism evidence="16 17">
    <name type="scientific">Platanthera zijinensis</name>
    <dbReference type="NCBI Taxonomy" id="2320716"/>
    <lineage>
        <taxon>Eukaryota</taxon>
        <taxon>Viridiplantae</taxon>
        <taxon>Streptophyta</taxon>
        <taxon>Embryophyta</taxon>
        <taxon>Tracheophyta</taxon>
        <taxon>Spermatophyta</taxon>
        <taxon>Magnoliopsida</taxon>
        <taxon>Liliopsida</taxon>
        <taxon>Asparagales</taxon>
        <taxon>Orchidaceae</taxon>
        <taxon>Orchidoideae</taxon>
        <taxon>Orchideae</taxon>
        <taxon>Orchidinae</taxon>
        <taxon>Platanthera</taxon>
    </lineage>
</organism>
<evidence type="ECO:0000256" key="8">
    <source>
        <dbReference type="ARBA" id="ARBA00022840"/>
    </source>
</evidence>
<evidence type="ECO:0000256" key="5">
    <source>
        <dbReference type="ARBA" id="ARBA00022692"/>
    </source>
</evidence>
<dbReference type="InterPro" id="IPR003593">
    <property type="entry name" value="AAA+_ATPase"/>
</dbReference>
<feature type="compositionally biased region" description="Basic and acidic residues" evidence="12">
    <location>
        <begin position="598"/>
        <end position="610"/>
    </location>
</feature>
<gene>
    <name evidence="16" type="ORF">KSP39_PZI023134</name>
</gene>
<evidence type="ECO:0000256" key="13">
    <source>
        <dbReference type="SAM" id="Phobius"/>
    </source>
</evidence>
<keyword evidence="17" id="KW-1185">Reference proteome</keyword>
<evidence type="ECO:0000256" key="4">
    <source>
        <dbReference type="ARBA" id="ARBA00022448"/>
    </source>
</evidence>
<evidence type="ECO:0000256" key="2">
    <source>
        <dbReference type="ARBA" id="ARBA00004236"/>
    </source>
</evidence>
<evidence type="ECO:0000256" key="6">
    <source>
        <dbReference type="ARBA" id="ARBA00022737"/>
    </source>
</evidence>
<dbReference type="GO" id="GO:0012505">
    <property type="term" value="C:endomembrane system"/>
    <property type="evidence" value="ECO:0007669"/>
    <property type="project" value="UniProtKB-SubCell"/>
</dbReference>
<accession>A0AAP0FUY2</accession>
<dbReference type="PROSITE" id="PS50893">
    <property type="entry name" value="ABC_TRANSPORTER_2"/>
    <property type="match status" value="2"/>
</dbReference>
<dbReference type="Proteomes" id="UP001418222">
    <property type="component" value="Unassembled WGS sequence"/>
</dbReference>
<feature type="transmembrane region" description="Helical" evidence="13">
    <location>
        <begin position="151"/>
        <end position="172"/>
    </location>
</feature>
<dbReference type="GO" id="GO:0140359">
    <property type="term" value="F:ABC-type transporter activity"/>
    <property type="evidence" value="ECO:0007669"/>
    <property type="project" value="InterPro"/>
</dbReference>
<feature type="domain" description="ABC transporter" evidence="14">
    <location>
        <begin position="955"/>
        <end position="1189"/>
    </location>
</feature>
<dbReference type="InterPro" id="IPR011527">
    <property type="entry name" value="ABC1_TM_dom"/>
</dbReference>
<dbReference type="EMBL" id="JBBWWQ010000020">
    <property type="protein sequence ID" value="KAK8916487.1"/>
    <property type="molecule type" value="Genomic_DNA"/>
</dbReference>
<feature type="transmembrane region" description="Helical" evidence="13">
    <location>
        <begin position="229"/>
        <end position="248"/>
    </location>
</feature>
<dbReference type="InterPro" id="IPR027417">
    <property type="entry name" value="P-loop_NTPase"/>
</dbReference>
<feature type="domain" description="ABC transmembrane type-1" evidence="15">
    <location>
        <begin position="3"/>
        <end position="289"/>
    </location>
</feature>
<keyword evidence="8" id="KW-0067">ATP-binding</keyword>
<keyword evidence="9 13" id="KW-1133">Transmembrane helix</keyword>
<dbReference type="GO" id="GO:0005886">
    <property type="term" value="C:plasma membrane"/>
    <property type="evidence" value="ECO:0007669"/>
    <property type="project" value="UniProtKB-SubCell"/>
</dbReference>
<reference evidence="16 17" key="1">
    <citation type="journal article" date="2022" name="Nat. Plants">
        <title>Genomes of leafy and leafless Platanthera orchids illuminate the evolution of mycoheterotrophy.</title>
        <authorList>
            <person name="Li M.H."/>
            <person name="Liu K.W."/>
            <person name="Li Z."/>
            <person name="Lu H.C."/>
            <person name="Ye Q.L."/>
            <person name="Zhang D."/>
            <person name="Wang J.Y."/>
            <person name="Li Y.F."/>
            <person name="Zhong Z.M."/>
            <person name="Liu X."/>
            <person name="Yu X."/>
            <person name="Liu D.K."/>
            <person name="Tu X.D."/>
            <person name="Liu B."/>
            <person name="Hao Y."/>
            <person name="Liao X.Y."/>
            <person name="Jiang Y.T."/>
            <person name="Sun W.H."/>
            <person name="Chen J."/>
            <person name="Chen Y.Q."/>
            <person name="Ai Y."/>
            <person name="Zhai J.W."/>
            <person name="Wu S.S."/>
            <person name="Zhou Z."/>
            <person name="Hsiao Y.Y."/>
            <person name="Wu W.L."/>
            <person name="Chen Y.Y."/>
            <person name="Lin Y.F."/>
            <person name="Hsu J.L."/>
            <person name="Li C.Y."/>
            <person name="Wang Z.W."/>
            <person name="Zhao X."/>
            <person name="Zhong W.Y."/>
            <person name="Ma X.K."/>
            <person name="Ma L."/>
            <person name="Huang J."/>
            <person name="Chen G.Z."/>
            <person name="Huang M.Z."/>
            <person name="Huang L."/>
            <person name="Peng D.H."/>
            <person name="Luo Y.B."/>
            <person name="Zou S.Q."/>
            <person name="Chen S.P."/>
            <person name="Lan S."/>
            <person name="Tsai W.C."/>
            <person name="Van de Peer Y."/>
            <person name="Liu Z.J."/>
        </authorList>
    </citation>
    <scope>NUCLEOTIDE SEQUENCE [LARGE SCALE GENOMIC DNA]</scope>
    <source>
        <strain evidence="16">Lor287</strain>
    </source>
</reference>
<dbReference type="InterPro" id="IPR003439">
    <property type="entry name" value="ABC_transporter-like_ATP-bd"/>
</dbReference>
<feature type="transmembrane region" description="Helical" evidence="13">
    <location>
        <begin position="260"/>
        <end position="281"/>
    </location>
</feature>
<evidence type="ECO:0000313" key="16">
    <source>
        <dbReference type="EMBL" id="KAK8916487.1"/>
    </source>
</evidence>
<evidence type="ECO:0000256" key="12">
    <source>
        <dbReference type="SAM" id="MobiDB-lite"/>
    </source>
</evidence>